<name>A0AAU9TU99_EUPED</name>
<accession>A0AAU9TU99</accession>
<comment type="caution">
    <text evidence="4">The sequence shown here is derived from an EMBL/GenBank/DDBJ whole genome shotgun (WGS) entry which is preliminary data.</text>
</comment>
<evidence type="ECO:0000259" key="2">
    <source>
        <dbReference type="Pfam" id="PF16092"/>
    </source>
</evidence>
<dbReference type="EMBL" id="CAKOGL010000009">
    <property type="protein sequence ID" value="CAH2090284.1"/>
    <property type="molecule type" value="Genomic_DNA"/>
</dbReference>
<organism evidence="4 5">
    <name type="scientific">Euphydryas editha</name>
    <name type="common">Edith's checkerspot</name>
    <dbReference type="NCBI Taxonomy" id="104508"/>
    <lineage>
        <taxon>Eukaryota</taxon>
        <taxon>Metazoa</taxon>
        <taxon>Ecdysozoa</taxon>
        <taxon>Arthropoda</taxon>
        <taxon>Hexapoda</taxon>
        <taxon>Insecta</taxon>
        <taxon>Pterygota</taxon>
        <taxon>Neoptera</taxon>
        <taxon>Endopterygota</taxon>
        <taxon>Lepidoptera</taxon>
        <taxon>Glossata</taxon>
        <taxon>Ditrysia</taxon>
        <taxon>Papilionoidea</taxon>
        <taxon>Nymphalidae</taxon>
        <taxon>Nymphalinae</taxon>
        <taxon>Euphydryas</taxon>
    </lineage>
</organism>
<dbReference type="Proteomes" id="UP001153954">
    <property type="component" value="Unassembled WGS sequence"/>
</dbReference>
<evidence type="ECO:0000256" key="1">
    <source>
        <dbReference type="SAM" id="MobiDB-lite"/>
    </source>
</evidence>
<evidence type="ECO:0000259" key="3">
    <source>
        <dbReference type="Pfam" id="PF23150"/>
    </source>
</evidence>
<keyword evidence="5" id="KW-1185">Reference proteome</keyword>
<evidence type="ECO:0000313" key="5">
    <source>
        <dbReference type="Proteomes" id="UP001153954"/>
    </source>
</evidence>
<proteinExistence type="predicted"/>
<dbReference type="Pfam" id="PF23150">
    <property type="entry name" value="CFAP61_dimer"/>
    <property type="match status" value="1"/>
</dbReference>
<gene>
    <name evidence="4" type="ORF">EEDITHA_LOCUS6255</name>
</gene>
<dbReference type="SUPFAM" id="SSF51905">
    <property type="entry name" value="FAD/NAD(P)-binding domain"/>
    <property type="match status" value="1"/>
</dbReference>
<reference evidence="4" key="1">
    <citation type="submission" date="2022-03" db="EMBL/GenBank/DDBJ databases">
        <authorList>
            <person name="Tunstrom K."/>
        </authorList>
    </citation>
    <scope>NUCLEOTIDE SEQUENCE</scope>
</reference>
<dbReference type="Pfam" id="PF16092">
    <property type="entry name" value="CFAP61_N"/>
    <property type="match status" value="1"/>
</dbReference>
<evidence type="ECO:0000313" key="4">
    <source>
        <dbReference type="EMBL" id="CAH2090284.1"/>
    </source>
</evidence>
<evidence type="ECO:0008006" key="6">
    <source>
        <dbReference type="Google" id="ProtNLM"/>
    </source>
</evidence>
<feature type="compositionally biased region" description="Basic and acidic residues" evidence="1">
    <location>
        <begin position="308"/>
        <end position="321"/>
    </location>
</feature>
<feature type="domain" description="CFAP61 dimerisation" evidence="3">
    <location>
        <begin position="1157"/>
        <end position="1272"/>
    </location>
</feature>
<feature type="region of interest" description="Disordered" evidence="1">
    <location>
        <begin position="308"/>
        <end position="329"/>
    </location>
</feature>
<dbReference type="InterPro" id="IPR056299">
    <property type="entry name" value="CFAP61_dimer"/>
</dbReference>
<dbReference type="InterPro" id="IPR038884">
    <property type="entry name" value="CFAP61"/>
</dbReference>
<protein>
    <recommendedName>
        <fullName evidence="6">Cilia- and flagella-associated protein 61 N-terminal domain-containing protein</fullName>
    </recommendedName>
</protein>
<feature type="domain" description="Cilia- and flagella-associated protein 61 N-terminal" evidence="2">
    <location>
        <begin position="16"/>
        <end position="274"/>
    </location>
</feature>
<dbReference type="PANTHER" id="PTHR21178">
    <property type="entry name" value="CILIA- AND FLAGELLA-ASSOCIATED PROTEIN 61"/>
    <property type="match status" value="1"/>
</dbReference>
<dbReference type="Gene3D" id="3.50.50.60">
    <property type="entry name" value="FAD/NAD(P)-binding domain"/>
    <property type="match status" value="2"/>
</dbReference>
<dbReference type="InterPro" id="IPR036188">
    <property type="entry name" value="FAD/NAD-bd_sf"/>
</dbReference>
<dbReference type="PANTHER" id="PTHR21178:SF8">
    <property type="entry name" value="CILIA- AND FLAGELLA-ASSOCIATED PROTEIN 61"/>
    <property type="match status" value="1"/>
</dbReference>
<dbReference type="InterPro" id="IPR032151">
    <property type="entry name" value="CFAP61_N"/>
</dbReference>
<sequence length="1387" mass="161816">MSIFFDFETGPNGRRFRRAVDGDKHDIESIINNKYTKPLFGDINIAKLIEVSTLSICMINEKKDVIGFMALCDHPNIPGVDPSDWETWIRNMFQKYYLSRNTLFIHFMCCIDAVLDCFIEESFVSIFRNDVYLLNIVLVVPPDCPENCMFRYQTFKKHNIYKFKPKTNCDSDGLMYLYTAMRSEFCPKLKIRRAVEEDNDDIVRILSKDCPRLQEIYGDYYISEIIGRHPEIDRKIVVADHRDEAVGVMCLNSDINYDNLQNTYELGPLRGLRKATAIEKEEYKRSNTLLNTFGEPIMIGKWSPFHEPHHETDEINDSKEKTSKKKIKSQSKVYFDHKSTMRQSFDHFYYNNSEDYSEREIHSPTHSIGTNLSVANLLDDDPFDYEIVNIDHRLLTVPDVLSCDFLLPSKGNQGTRHSLAVQMQNNFKRRNSIFKPKNIEDNNSQKYTGEPNAFMIELFGLREDVDERQAFYLLEAAFDMMKNYDYCIILVPCKDKSFHLLQHFYFVPTKDNISVNHALYVAHRSSVLSKIRVRRAEIMDVPQIAQLLGSLDGKETLWTIENTILKKSQLQCYVFLSSVTLIGVGILEQPEQIDFIRAKFNVDSYRIHKHHTSHGFDCGFATLKAVLVYPVFETHYRFFAREMMRLSGSNALMWLTAYRNKWVTHKANTLAVSMIPLMPRTSEMDCTSIPELRRIRKLSNSVMAFSTWFINKKLTSVPKVNVDSRILIVGASRTTIAFLNTLLFSDTCSYLFFTNVTLVSPHGLPYTRRKNSLSEMMFQKYQTNSDKYLKSVPYTYYVNIIQETMVEINKREKYILLSNGRRCYYDLLFLLFGKQYQHPDYLKTIIQREKDIRSSKIPKYTRLDVPQPSFEPTITNFTPANVFIVNTISDANKALNFVQTFLWQEMDYKILVYGATRHAYCCLATLIEMKIPSENIIFIEPFPPENAKKTRVSLFCNVYVDKYVREVLKNLKIKVYHSYYFHRWYLDADLVTHVDFLSKIHLLRLQCSALFYYGDKGVNEQAFIAINKSGMAYDGGILIDHQFRTKDPSIYAAGPATRYYRKYYADTKQQKYFDSFEVGTKLGTQIRNQLDPLFTETQKEYVKPVKRSIKSVSFDSSLTSSKDSSVATESTTTCISDSIHSKTSKQSYYLDEFQKIPSFKKPHVAYYTLPGGLQYLEVRPPGMRIPHQYVQSLQYNGFVMETFKNGYFKLHMTNDLIVDGITCLTPDKFSLENFRNLYGLSATVLNNVHLRYTAKKLDNFYSFFREPWAYFLYHDQSEELFAIVKEILPKGERHGKTLAETMRNIGENLSNESFDSHAKMKIRSSFEKSPHVEAITDYVLEWLSENDVLLPMYLQPWQTTQYNYDLNHNPAFRKRKNTIAKMLSKIF</sequence>